<sequence length="209" mass="23017">MTRWCGNARLPLIPLSSNCIKSPHPVADHSTPTSGLILVISLTLTASLLSRNAPNPHTHTSKAKRHKQEKMSFFVPNFPRTAAGNRSSFWLSEGESPSLRRIRRASASSRQRTALPLERQRISASRSLHLNTSFRATCWNNARGRHASTLSTTSAGAPTAPNAISSMTFRVFLHPVLRRRLRSRPPRLVLAAASARVPFPPAHTITPRA</sequence>
<protein>
    <submittedName>
        <fullName evidence="1">Uncharacterized protein</fullName>
    </submittedName>
</protein>
<dbReference type="EMBL" id="JAGFNK010000268">
    <property type="protein sequence ID" value="KAI9454712.1"/>
    <property type="molecule type" value="Genomic_DNA"/>
</dbReference>
<evidence type="ECO:0000313" key="1">
    <source>
        <dbReference type="EMBL" id="KAI9454712.1"/>
    </source>
</evidence>
<evidence type="ECO:0000313" key="2">
    <source>
        <dbReference type="Proteomes" id="UP001207468"/>
    </source>
</evidence>
<accession>A0ACC0TZC3</accession>
<reference evidence="1" key="1">
    <citation type="submission" date="2021-03" db="EMBL/GenBank/DDBJ databases">
        <title>Evolutionary priming and transition to the ectomycorrhizal habit in an iconic lineage of mushroom-forming fungi: is preadaptation a requirement?</title>
        <authorList>
            <consortium name="DOE Joint Genome Institute"/>
            <person name="Looney B.P."/>
            <person name="Miyauchi S."/>
            <person name="Morin E."/>
            <person name="Drula E."/>
            <person name="Courty P.E."/>
            <person name="Chicoki N."/>
            <person name="Fauchery L."/>
            <person name="Kohler A."/>
            <person name="Kuo A."/>
            <person name="LaButti K."/>
            <person name="Pangilinan J."/>
            <person name="Lipzen A."/>
            <person name="Riley R."/>
            <person name="Andreopoulos W."/>
            <person name="He G."/>
            <person name="Johnson J."/>
            <person name="Barry K.W."/>
            <person name="Grigoriev I.V."/>
            <person name="Nagy L."/>
            <person name="Hibbett D."/>
            <person name="Henrissat B."/>
            <person name="Matheny P.B."/>
            <person name="Labbe J."/>
            <person name="Martin A.F."/>
        </authorList>
    </citation>
    <scope>NUCLEOTIDE SEQUENCE</scope>
    <source>
        <strain evidence="1">BPL698</strain>
    </source>
</reference>
<comment type="caution">
    <text evidence="1">The sequence shown here is derived from an EMBL/GenBank/DDBJ whole genome shotgun (WGS) entry which is preliminary data.</text>
</comment>
<name>A0ACC0TZC3_9AGAM</name>
<proteinExistence type="predicted"/>
<organism evidence="1 2">
    <name type="scientific">Russula earlei</name>
    <dbReference type="NCBI Taxonomy" id="71964"/>
    <lineage>
        <taxon>Eukaryota</taxon>
        <taxon>Fungi</taxon>
        <taxon>Dikarya</taxon>
        <taxon>Basidiomycota</taxon>
        <taxon>Agaricomycotina</taxon>
        <taxon>Agaricomycetes</taxon>
        <taxon>Russulales</taxon>
        <taxon>Russulaceae</taxon>
        <taxon>Russula</taxon>
    </lineage>
</organism>
<gene>
    <name evidence="1" type="ORF">F5148DRAFT_418746</name>
</gene>
<dbReference type="Proteomes" id="UP001207468">
    <property type="component" value="Unassembled WGS sequence"/>
</dbReference>
<keyword evidence="2" id="KW-1185">Reference proteome</keyword>